<dbReference type="InterPro" id="IPR023753">
    <property type="entry name" value="FAD/NAD-binding_dom"/>
</dbReference>
<dbReference type="InterPro" id="IPR050097">
    <property type="entry name" value="Ferredoxin-NADP_redctase_2"/>
</dbReference>
<dbReference type="Pfam" id="PF07992">
    <property type="entry name" value="Pyr_redox_2"/>
    <property type="match status" value="1"/>
</dbReference>
<gene>
    <name evidence="4" type="primary">trxB_3</name>
    <name evidence="4" type="ORF">ElP_68880</name>
</gene>
<proteinExistence type="predicted"/>
<dbReference type="CDD" id="cd00038">
    <property type="entry name" value="CAP_ED"/>
    <property type="match status" value="1"/>
</dbReference>
<feature type="domain" description="Cyclic nucleotide-binding" evidence="3">
    <location>
        <begin position="25"/>
        <end position="144"/>
    </location>
</feature>
<dbReference type="GO" id="GO:0004791">
    <property type="term" value="F:thioredoxin-disulfide reductase (NADPH) activity"/>
    <property type="evidence" value="ECO:0007669"/>
    <property type="project" value="UniProtKB-EC"/>
</dbReference>
<dbReference type="PRINTS" id="PR00368">
    <property type="entry name" value="FADPNR"/>
</dbReference>
<dbReference type="Proteomes" id="UP000317835">
    <property type="component" value="Chromosome"/>
</dbReference>
<sequence length="582" mass="62159">MDRTDVAEEAAPPDLNDAYQRRAEIFPRLSADQILRASRFGSIEPTPVGTTLFRRGERSVDFFIVLEGCIEILAHDCDGPHVVTVHGDRQFTGELDLFNDRKILVDGRMGADGRVIRIPRLEFRKLLLAEPDIGDVIMRAFILRRKGLIDHEQASVTLIASQLCPDGLRIERFLRRNGYPVRSLDADASDHARAALDGLGLAPGCGPVVFCPDDEVLRNPSNAELAECLGLAEGFDPGCSYDVAVVGAGPSGLAAAVYAASEGLSTLVIEAEAPGGQAGTSSKIENYLGFPTGLSGQSLAGRAQVQAMKFGAKIVLPRTVVGIDCDVHPYRILLEDGGVALARTVVIACGARYRGLDLPEARSYEGVGIHYAATSLESRLCADEEVVVVGGGNSAGQAAVFLSNHAKHVHMLVRGHRLADSMSDYLVGRIEASARITLRTCTEISGLGGDRHLESVTWRHRDTGEQEARPIRHVFLMIGAAPNSGWLPGCLTLDAKGFVRVGGHVGPDDGWPLERPPHILESSRPGIFAVGDIRADSVKRVASAVGEGSIAVQFIHRVLDEFRSRPPAPPLRPAGVAGSAGG</sequence>
<reference evidence="4 5" key="1">
    <citation type="submission" date="2019-02" db="EMBL/GenBank/DDBJ databases">
        <title>Deep-cultivation of Planctomycetes and their phenomic and genomic characterization uncovers novel biology.</title>
        <authorList>
            <person name="Wiegand S."/>
            <person name="Jogler M."/>
            <person name="Boedeker C."/>
            <person name="Pinto D."/>
            <person name="Vollmers J."/>
            <person name="Rivas-Marin E."/>
            <person name="Kohn T."/>
            <person name="Peeters S.H."/>
            <person name="Heuer A."/>
            <person name="Rast P."/>
            <person name="Oberbeckmann S."/>
            <person name="Bunk B."/>
            <person name="Jeske O."/>
            <person name="Meyerdierks A."/>
            <person name="Storesund J.E."/>
            <person name="Kallscheuer N."/>
            <person name="Luecker S."/>
            <person name="Lage O.M."/>
            <person name="Pohl T."/>
            <person name="Merkel B.J."/>
            <person name="Hornburger P."/>
            <person name="Mueller R.-W."/>
            <person name="Bruemmer F."/>
            <person name="Labrenz M."/>
            <person name="Spormann A.M."/>
            <person name="Op den Camp H."/>
            <person name="Overmann J."/>
            <person name="Amann R."/>
            <person name="Jetten M.S.M."/>
            <person name="Mascher T."/>
            <person name="Medema M.H."/>
            <person name="Devos D.P."/>
            <person name="Kaster A.-K."/>
            <person name="Ovreas L."/>
            <person name="Rohde M."/>
            <person name="Galperin M.Y."/>
            <person name="Jogler C."/>
        </authorList>
    </citation>
    <scope>NUCLEOTIDE SEQUENCE [LARGE SCALE GENOMIC DNA]</scope>
    <source>
        <strain evidence="4 5">ElP</strain>
    </source>
</reference>
<dbReference type="KEGG" id="tpla:ElP_68880"/>
<evidence type="ECO:0000313" key="4">
    <source>
        <dbReference type="EMBL" id="QDV38928.1"/>
    </source>
</evidence>
<evidence type="ECO:0000256" key="2">
    <source>
        <dbReference type="ARBA" id="ARBA00023002"/>
    </source>
</evidence>
<dbReference type="SUPFAM" id="SSF51905">
    <property type="entry name" value="FAD/NAD(P)-binding domain"/>
    <property type="match status" value="1"/>
</dbReference>
<evidence type="ECO:0000256" key="1">
    <source>
        <dbReference type="ARBA" id="ARBA00022630"/>
    </source>
</evidence>
<dbReference type="PANTHER" id="PTHR48105">
    <property type="entry name" value="THIOREDOXIN REDUCTASE 1-RELATED-RELATED"/>
    <property type="match status" value="1"/>
</dbReference>
<dbReference type="RefSeq" id="WP_145277810.1">
    <property type="nucleotide sequence ID" value="NZ_CP036426.1"/>
</dbReference>
<dbReference type="EC" id="1.8.1.9" evidence="4"/>
<dbReference type="PROSITE" id="PS50042">
    <property type="entry name" value="CNMP_BINDING_3"/>
    <property type="match status" value="1"/>
</dbReference>
<dbReference type="InterPro" id="IPR014710">
    <property type="entry name" value="RmlC-like_jellyroll"/>
</dbReference>
<dbReference type="InterPro" id="IPR018490">
    <property type="entry name" value="cNMP-bd_dom_sf"/>
</dbReference>
<dbReference type="SMART" id="SM00100">
    <property type="entry name" value="cNMP"/>
    <property type="match status" value="1"/>
</dbReference>
<name>A0A518HDJ7_9BACT</name>
<organism evidence="4 5">
    <name type="scientific">Tautonia plasticadhaerens</name>
    <dbReference type="NCBI Taxonomy" id="2527974"/>
    <lineage>
        <taxon>Bacteria</taxon>
        <taxon>Pseudomonadati</taxon>
        <taxon>Planctomycetota</taxon>
        <taxon>Planctomycetia</taxon>
        <taxon>Isosphaerales</taxon>
        <taxon>Isosphaeraceae</taxon>
        <taxon>Tautonia</taxon>
    </lineage>
</organism>
<keyword evidence="1" id="KW-0285">Flavoprotein</keyword>
<dbReference type="InterPro" id="IPR000595">
    <property type="entry name" value="cNMP-bd_dom"/>
</dbReference>
<dbReference type="InterPro" id="IPR036188">
    <property type="entry name" value="FAD/NAD-bd_sf"/>
</dbReference>
<dbReference type="Gene3D" id="2.60.120.10">
    <property type="entry name" value="Jelly Rolls"/>
    <property type="match status" value="1"/>
</dbReference>
<dbReference type="SUPFAM" id="SSF51206">
    <property type="entry name" value="cAMP-binding domain-like"/>
    <property type="match status" value="1"/>
</dbReference>
<dbReference type="PRINTS" id="PR00469">
    <property type="entry name" value="PNDRDTASEII"/>
</dbReference>
<dbReference type="Gene3D" id="3.50.50.60">
    <property type="entry name" value="FAD/NAD(P)-binding domain"/>
    <property type="match status" value="2"/>
</dbReference>
<dbReference type="Pfam" id="PF00027">
    <property type="entry name" value="cNMP_binding"/>
    <property type="match status" value="1"/>
</dbReference>
<protein>
    <submittedName>
        <fullName evidence="4">Thioredoxin reductase</fullName>
        <ecNumber evidence="4">1.8.1.9</ecNumber>
    </submittedName>
</protein>
<dbReference type="OrthoDB" id="9786503at2"/>
<dbReference type="Gene3D" id="3.40.30.10">
    <property type="entry name" value="Glutaredoxin"/>
    <property type="match status" value="1"/>
</dbReference>
<dbReference type="AlphaFoldDB" id="A0A518HDJ7"/>
<evidence type="ECO:0000259" key="3">
    <source>
        <dbReference type="PROSITE" id="PS50042"/>
    </source>
</evidence>
<keyword evidence="5" id="KW-1185">Reference proteome</keyword>
<accession>A0A518HDJ7</accession>
<dbReference type="EMBL" id="CP036426">
    <property type="protein sequence ID" value="QDV38928.1"/>
    <property type="molecule type" value="Genomic_DNA"/>
</dbReference>
<keyword evidence="2 4" id="KW-0560">Oxidoreductase</keyword>
<evidence type="ECO:0000313" key="5">
    <source>
        <dbReference type="Proteomes" id="UP000317835"/>
    </source>
</evidence>